<evidence type="ECO:0000313" key="2">
    <source>
        <dbReference type="EMBL" id="CAD8094403.1"/>
    </source>
</evidence>
<dbReference type="EMBL" id="CAJJDN010000062">
    <property type="protein sequence ID" value="CAD8094403.1"/>
    <property type="molecule type" value="Genomic_DNA"/>
</dbReference>
<reference evidence="2" key="1">
    <citation type="submission" date="2021-01" db="EMBL/GenBank/DDBJ databases">
        <authorList>
            <consortium name="Genoscope - CEA"/>
            <person name="William W."/>
        </authorList>
    </citation>
    <scope>NUCLEOTIDE SEQUENCE</scope>
</reference>
<sequence length="140" mass="17007">MRNISYLSIKTEQGKKLFSIDYREKLAFKREEVVHLKTEIEAQKQLLKQQAQQPVKKKDAKEQAKKQPQPNQINFSNKQYVESDYEPLNVLTKEGEMRIENLEYLEDFHLEKYYYGIYYFSLSYFKQINQFIRRFCSNKN</sequence>
<keyword evidence="3" id="KW-1185">Reference proteome</keyword>
<dbReference type="Proteomes" id="UP000692954">
    <property type="component" value="Unassembled WGS sequence"/>
</dbReference>
<accession>A0A8S1NXQ0</accession>
<protein>
    <submittedName>
        <fullName evidence="2">Uncharacterized protein</fullName>
    </submittedName>
</protein>
<proteinExistence type="predicted"/>
<organism evidence="2 3">
    <name type="scientific">Paramecium sonneborni</name>
    <dbReference type="NCBI Taxonomy" id="65129"/>
    <lineage>
        <taxon>Eukaryota</taxon>
        <taxon>Sar</taxon>
        <taxon>Alveolata</taxon>
        <taxon>Ciliophora</taxon>
        <taxon>Intramacronucleata</taxon>
        <taxon>Oligohymenophorea</taxon>
        <taxon>Peniculida</taxon>
        <taxon>Parameciidae</taxon>
        <taxon>Paramecium</taxon>
    </lineage>
</organism>
<comment type="caution">
    <text evidence="2">The sequence shown here is derived from an EMBL/GenBank/DDBJ whole genome shotgun (WGS) entry which is preliminary data.</text>
</comment>
<evidence type="ECO:0000256" key="1">
    <source>
        <dbReference type="SAM" id="MobiDB-lite"/>
    </source>
</evidence>
<feature type="region of interest" description="Disordered" evidence="1">
    <location>
        <begin position="48"/>
        <end position="73"/>
    </location>
</feature>
<gene>
    <name evidence="2" type="ORF">PSON_ATCC_30995.1.T0620185</name>
</gene>
<evidence type="ECO:0000313" key="3">
    <source>
        <dbReference type="Proteomes" id="UP000692954"/>
    </source>
</evidence>
<name>A0A8S1NXQ0_9CILI</name>
<feature type="compositionally biased region" description="Basic and acidic residues" evidence="1">
    <location>
        <begin position="56"/>
        <end position="65"/>
    </location>
</feature>
<dbReference type="AlphaFoldDB" id="A0A8S1NXQ0"/>